<dbReference type="AlphaFoldDB" id="A0A2A7NH32"/>
<comment type="caution">
    <text evidence="4">The sequence shown here is derived from an EMBL/GenBank/DDBJ whole genome shotgun (WGS) entry which is preliminary data.</text>
</comment>
<dbReference type="InterPro" id="IPR000873">
    <property type="entry name" value="AMP-dep_synth/lig_dom"/>
</dbReference>
<keyword evidence="5" id="KW-1185">Reference proteome</keyword>
<evidence type="ECO:0000313" key="3">
    <source>
        <dbReference type="EMBL" id="GFG52731.1"/>
    </source>
</evidence>
<proteinExistence type="predicted"/>
<evidence type="ECO:0000259" key="2">
    <source>
        <dbReference type="Pfam" id="PF13193"/>
    </source>
</evidence>
<dbReference type="EMBL" id="PDCP01000002">
    <property type="protein sequence ID" value="PEG42741.1"/>
    <property type="molecule type" value="Genomic_DNA"/>
</dbReference>
<feature type="domain" description="AMP-binding enzyme C-terminal" evidence="2">
    <location>
        <begin position="407"/>
        <end position="482"/>
    </location>
</feature>
<evidence type="ECO:0000259" key="1">
    <source>
        <dbReference type="Pfam" id="PF00501"/>
    </source>
</evidence>
<protein>
    <submittedName>
        <fullName evidence="4">Acyl-CoA synthetase</fullName>
    </submittedName>
</protein>
<reference evidence="3 6" key="2">
    <citation type="journal article" date="2019" name="Emerg. Microbes Infect.">
        <title>Comprehensive subspecies identification of 175 nontuberculous mycobacteria species based on 7547 genomic profiles.</title>
        <authorList>
            <person name="Matsumoto Y."/>
            <person name="Kinjo T."/>
            <person name="Motooka D."/>
            <person name="Nabeya D."/>
            <person name="Jung N."/>
            <person name="Uechi K."/>
            <person name="Horii T."/>
            <person name="Iida T."/>
            <person name="Fujita J."/>
            <person name="Nakamura S."/>
        </authorList>
    </citation>
    <scope>NUCLEOTIDE SEQUENCE [LARGE SCALE GENOMIC DNA]</scope>
    <source>
        <strain evidence="3 6">JCM 6377</strain>
    </source>
</reference>
<evidence type="ECO:0000313" key="5">
    <source>
        <dbReference type="Proteomes" id="UP000220914"/>
    </source>
</evidence>
<dbReference type="InterPro" id="IPR025110">
    <property type="entry name" value="AMP-bd_C"/>
</dbReference>
<dbReference type="Proteomes" id="UP000220914">
    <property type="component" value="Unassembled WGS sequence"/>
</dbReference>
<dbReference type="PANTHER" id="PTHR43767">
    <property type="entry name" value="LONG-CHAIN-FATTY-ACID--COA LIGASE"/>
    <property type="match status" value="1"/>
</dbReference>
<sequence length="492" mass="52750">MRMRLSQLAAAHSARGGATALIHDGGTLTYLELCDEVDALAAAMRADRLAGTPVALMLPNSPALVTSYLACFAAGAIAAPLNRRYAAPEVERALRRIRPRWLLVHADRLELLARVDASTLADVRLILVGAGPTEGFEAYRDVLDSGRGTAFEPDVAPDEAAVVFLTSGSTGQPKGVVHSHNSALAMLTSTSEALGDVRADDVVQVFEPLVHVSGFIATFTTLLAGGTVVLYDGFDIDTYAHALRTHRPTLICTHIDVLAQLLHVDGVCREWFSSLRGVYTGGDTVPARLQQEFMATAGLPIGVGYGMTEAIWLTVQRAPRTNRDGCIGRPVRGVHLRIDDATGEVLVCGPMVMKGYWEDDALTASTLIDGWFRTGDLAEQDDDGVWWFTGRIKDVIVRRTSKITPGEVEAALEQHPSVELAAVVGAPDAEEGQVPVAFVVPRAGATLAPDELVAFLSDRIAAYKIPVRLHLRSALPLTPSGKISRRELVESA</sequence>
<dbReference type="Gene3D" id="3.30.300.30">
    <property type="match status" value="1"/>
</dbReference>
<reference evidence="4 5" key="1">
    <citation type="submission" date="2017-10" db="EMBL/GenBank/DDBJ databases">
        <title>The new phylogeny of genus Mycobacterium.</title>
        <authorList>
            <person name="Tortoli E."/>
            <person name="Trovato A."/>
            <person name="Cirillo D.M."/>
        </authorList>
    </citation>
    <scope>NUCLEOTIDE SEQUENCE [LARGE SCALE GENOMIC DNA]</scope>
    <source>
        <strain evidence="4 5">CCUG37673</strain>
    </source>
</reference>
<dbReference type="InterPro" id="IPR042099">
    <property type="entry name" value="ANL_N_sf"/>
</dbReference>
<evidence type="ECO:0000313" key="6">
    <source>
        <dbReference type="Proteomes" id="UP000465302"/>
    </source>
</evidence>
<organism evidence="4 5">
    <name type="scientific">Mycolicibacterium agri</name>
    <name type="common">Mycobacterium agri</name>
    <dbReference type="NCBI Taxonomy" id="36811"/>
    <lineage>
        <taxon>Bacteria</taxon>
        <taxon>Bacillati</taxon>
        <taxon>Actinomycetota</taxon>
        <taxon>Actinomycetes</taxon>
        <taxon>Mycobacteriales</taxon>
        <taxon>Mycobacteriaceae</taxon>
        <taxon>Mycolicibacterium</taxon>
    </lineage>
</organism>
<dbReference type="OrthoDB" id="9803968at2"/>
<dbReference type="GO" id="GO:0016878">
    <property type="term" value="F:acid-thiol ligase activity"/>
    <property type="evidence" value="ECO:0007669"/>
    <property type="project" value="UniProtKB-ARBA"/>
</dbReference>
<dbReference type="PROSITE" id="PS00455">
    <property type="entry name" value="AMP_BINDING"/>
    <property type="match status" value="1"/>
</dbReference>
<evidence type="ECO:0000313" key="4">
    <source>
        <dbReference type="EMBL" id="PEG42741.1"/>
    </source>
</evidence>
<dbReference type="PANTHER" id="PTHR43767:SF1">
    <property type="entry name" value="NONRIBOSOMAL PEPTIDE SYNTHASE PES1 (EUROFUNG)-RELATED"/>
    <property type="match status" value="1"/>
</dbReference>
<dbReference type="InterPro" id="IPR020845">
    <property type="entry name" value="AMP-binding_CS"/>
</dbReference>
<dbReference type="Proteomes" id="UP000465302">
    <property type="component" value="Unassembled WGS sequence"/>
</dbReference>
<dbReference type="EMBL" id="BLKS01000001">
    <property type="protein sequence ID" value="GFG52731.1"/>
    <property type="molecule type" value="Genomic_DNA"/>
</dbReference>
<dbReference type="InterPro" id="IPR045851">
    <property type="entry name" value="AMP-bd_C_sf"/>
</dbReference>
<dbReference type="Gene3D" id="3.40.50.12780">
    <property type="entry name" value="N-terminal domain of ligase-like"/>
    <property type="match status" value="1"/>
</dbReference>
<dbReference type="Pfam" id="PF00501">
    <property type="entry name" value="AMP-binding"/>
    <property type="match status" value="1"/>
</dbReference>
<name>A0A2A7NH32_MYCAG</name>
<reference evidence="3" key="3">
    <citation type="submission" date="2020-02" db="EMBL/GenBank/DDBJ databases">
        <authorList>
            <person name="Matsumoto Y."/>
            <person name="Motooka D."/>
            <person name="Nakamura S."/>
        </authorList>
    </citation>
    <scope>NUCLEOTIDE SEQUENCE</scope>
    <source>
        <strain evidence="3">JCM 6377</strain>
    </source>
</reference>
<dbReference type="SUPFAM" id="SSF56801">
    <property type="entry name" value="Acetyl-CoA synthetase-like"/>
    <property type="match status" value="1"/>
</dbReference>
<dbReference type="Pfam" id="PF13193">
    <property type="entry name" value="AMP-binding_C"/>
    <property type="match status" value="1"/>
</dbReference>
<accession>A0A2A7NH32</accession>
<feature type="domain" description="AMP-dependent synthetase/ligase" evidence="1">
    <location>
        <begin position="14"/>
        <end position="357"/>
    </location>
</feature>
<gene>
    <name evidence="4" type="ORF">CQY20_01765</name>
    <name evidence="3" type="ORF">MAGR_41720</name>
</gene>
<dbReference type="InterPro" id="IPR050237">
    <property type="entry name" value="ATP-dep_AMP-bd_enzyme"/>
</dbReference>